<gene>
    <name evidence="4" type="ORF">Aca07nite_05010</name>
</gene>
<keyword evidence="2" id="KW-0812">Transmembrane</keyword>
<reference evidence="4" key="1">
    <citation type="submission" date="2021-01" db="EMBL/GenBank/DDBJ databases">
        <title>Whole genome shotgun sequence of Actinoplanes capillaceus NBRC 16408.</title>
        <authorList>
            <person name="Komaki H."/>
            <person name="Tamura T."/>
        </authorList>
    </citation>
    <scope>NUCLEOTIDE SEQUENCE [LARGE SCALE GENOMIC DNA]</scope>
    <source>
        <strain evidence="4">NBRC 16408</strain>
    </source>
</reference>
<keyword evidence="2" id="KW-1133">Transmembrane helix</keyword>
<feature type="region of interest" description="Disordered" evidence="1">
    <location>
        <begin position="1"/>
        <end position="29"/>
    </location>
</feature>
<dbReference type="SUPFAM" id="SSF50998">
    <property type="entry name" value="Quinoprotein alcohol dehydrogenase-like"/>
    <property type="match status" value="1"/>
</dbReference>
<evidence type="ECO:0000313" key="4">
    <source>
        <dbReference type="EMBL" id="GID43226.1"/>
    </source>
</evidence>
<proteinExistence type="predicted"/>
<dbReference type="EMBL" id="BOMF01000008">
    <property type="protein sequence ID" value="GID43226.1"/>
    <property type="molecule type" value="Genomic_DNA"/>
</dbReference>
<dbReference type="InterPro" id="IPR015943">
    <property type="entry name" value="WD40/YVTN_repeat-like_dom_sf"/>
</dbReference>
<keyword evidence="2" id="KW-0472">Membrane</keyword>
<accession>A0ABQ3WBK4</accession>
<dbReference type="Gene3D" id="2.130.10.10">
    <property type="entry name" value="YVTN repeat-like/Quinoprotein amine dehydrogenase"/>
    <property type="match status" value="1"/>
</dbReference>
<organism evidence="4">
    <name type="scientific">Actinoplanes campanulatus</name>
    <dbReference type="NCBI Taxonomy" id="113559"/>
    <lineage>
        <taxon>Bacteria</taxon>
        <taxon>Bacillati</taxon>
        <taxon>Actinomycetota</taxon>
        <taxon>Actinomycetes</taxon>
        <taxon>Micromonosporales</taxon>
        <taxon>Micromonosporaceae</taxon>
        <taxon>Actinoplanes</taxon>
    </lineage>
</organism>
<sequence length="513" mass="54020">MTEKGGDMAGPGDEDRPTAPEIEYSDPVDPWATAEAAAIAAGGQPGGYTPHPYPGGTWTIPGAVEATAEEEPAWKRRRTWLWAGGATVVVATAVTAAAVLLWPGVSPIDFVPLAEPRRVTPSVPVTSAFADTEVLGDRAYLASADDDGTLRVVAADTTDGSKLWESDGAGQATTWKSMLALPGVVLLYSGPDSATSTSRVVALDAEDGKRLWDKRIGSYDEVHPGSKTALWTDRETKRLVGIGLSDGAEKWTQADPDSSAIHPATTLDDLTGPAGTGGRPFSPDFTDDERFVQIDADQTATVRDLNTGKVVGDPLPSVASTSDEIVVHNGRLYVRGSTAPQRILSYDLGRLADNPVIVHTAPPNSALSELAPCGERLCFVQTESYDRTKDRVFALGKDGWPEPVDVPEVEALVPVGDAVLAVGDETTTLIDASGGKGQTGQGVTVRLDAGNMLRFSDSLTTSVSDRAVWGIPLGESAVPLGQLADVRSASCSWNTSVIACAAEEDYVVYRFTD</sequence>
<name>A0ABQ3WBK4_9ACTN</name>
<dbReference type="InterPro" id="IPR011047">
    <property type="entry name" value="Quinoprotein_ADH-like_sf"/>
</dbReference>
<protein>
    <recommendedName>
        <fullName evidence="3">Pyrrolo-quinoline quinone repeat domain-containing protein</fullName>
    </recommendedName>
</protein>
<evidence type="ECO:0000256" key="2">
    <source>
        <dbReference type="SAM" id="Phobius"/>
    </source>
</evidence>
<feature type="domain" description="Pyrrolo-quinoline quinone repeat" evidence="3">
    <location>
        <begin position="127"/>
        <end position="217"/>
    </location>
</feature>
<feature type="transmembrane region" description="Helical" evidence="2">
    <location>
        <begin position="80"/>
        <end position="102"/>
    </location>
</feature>
<dbReference type="Pfam" id="PF13360">
    <property type="entry name" value="PQQ_2"/>
    <property type="match status" value="1"/>
</dbReference>
<evidence type="ECO:0000256" key="1">
    <source>
        <dbReference type="SAM" id="MobiDB-lite"/>
    </source>
</evidence>
<comment type="caution">
    <text evidence="4">The sequence shown here is derived from an EMBL/GenBank/DDBJ whole genome shotgun (WGS) entry which is preliminary data.</text>
</comment>
<dbReference type="InterPro" id="IPR002372">
    <property type="entry name" value="PQQ_rpt_dom"/>
</dbReference>
<evidence type="ECO:0000259" key="3">
    <source>
        <dbReference type="Pfam" id="PF13360"/>
    </source>
</evidence>